<dbReference type="Pfam" id="PF00491">
    <property type="entry name" value="Arginase"/>
    <property type="match status" value="1"/>
</dbReference>
<dbReference type="Gene3D" id="3.40.800.10">
    <property type="entry name" value="Ureohydrolase domain"/>
    <property type="match status" value="1"/>
</dbReference>
<dbReference type="AlphaFoldDB" id="X1CAS9"/>
<dbReference type="InterPro" id="IPR006035">
    <property type="entry name" value="Ureohydrolase"/>
</dbReference>
<keyword evidence="1" id="KW-0479">Metal-binding</keyword>
<evidence type="ECO:0000256" key="1">
    <source>
        <dbReference type="ARBA" id="ARBA00022723"/>
    </source>
</evidence>
<reference evidence="3" key="1">
    <citation type="journal article" date="2014" name="Front. Microbiol.">
        <title>High frequency of phylogenetically diverse reductive dehalogenase-homologous genes in deep subseafloor sedimentary metagenomes.</title>
        <authorList>
            <person name="Kawai M."/>
            <person name="Futagami T."/>
            <person name="Toyoda A."/>
            <person name="Takaki Y."/>
            <person name="Nishi S."/>
            <person name="Hori S."/>
            <person name="Arai W."/>
            <person name="Tsubouchi T."/>
            <person name="Morono Y."/>
            <person name="Uchiyama I."/>
            <person name="Ito T."/>
            <person name="Fujiyama A."/>
            <person name="Inagaki F."/>
            <person name="Takami H."/>
        </authorList>
    </citation>
    <scope>NUCLEOTIDE SEQUENCE</scope>
    <source>
        <strain evidence="3">Expedition CK06-06</strain>
    </source>
</reference>
<protein>
    <recommendedName>
        <fullName evidence="4">Agmatinase</fullName>
    </recommendedName>
</protein>
<dbReference type="PANTHER" id="PTHR11358">
    <property type="entry name" value="ARGINASE/AGMATINASE"/>
    <property type="match status" value="1"/>
</dbReference>
<keyword evidence="2" id="KW-0378">Hydrolase</keyword>
<dbReference type="GO" id="GO:0008783">
    <property type="term" value="F:agmatinase activity"/>
    <property type="evidence" value="ECO:0007669"/>
    <property type="project" value="TreeGrafter"/>
</dbReference>
<sequence>MKFFNFREDINGDTRFAIFGIPWDYLTSSDLPNSSTAPESIRKITNDVGFTTELGFHIPNFQAADIGDVEIEPTNVELNLKNIDDFLKEIYTQNIKVIPVMIGGDHFCTYPVIKAVGDQLEKKE</sequence>
<comment type="caution">
    <text evidence="3">The sequence shown here is derived from an EMBL/GenBank/DDBJ whole genome shotgun (WGS) entry which is preliminary data.</text>
</comment>
<evidence type="ECO:0000256" key="2">
    <source>
        <dbReference type="ARBA" id="ARBA00022801"/>
    </source>
</evidence>
<dbReference type="GO" id="GO:0033389">
    <property type="term" value="P:putrescine biosynthetic process from arginine, via agmatine"/>
    <property type="evidence" value="ECO:0007669"/>
    <property type="project" value="TreeGrafter"/>
</dbReference>
<dbReference type="EMBL" id="BART01021874">
    <property type="protein sequence ID" value="GAH04582.1"/>
    <property type="molecule type" value="Genomic_DNA"/>
</dbReference>
<accession>X1CAS9</accession>
<dbReference type="GO" id="GO:0046872">
    <property type="term" value="F:metal ion binding"/>
    <property type="evidence" value="ECO:0007669"/>
    <property type="project" value="UniProtKB-KW"/>
</dbReference>
<name>X1CAS9_9ZZZZ</name>
<organism evidence="3">
    <name type="scientific">marine sediment metagenome</name>
    <dbReference type="NCBI Taxonomy" id="412755"/>
    <lineage>
        <taxon>unclassified sequences</taxon>
        <taxon>metagenomes</taxon>
        <taxon>ecological metagenomes</taxon>
    </lineage>
</organism>
<dbReference type="PROSITE" id="PS51409">
    <property type="entry name" value="ARGINASE_2"/>
    <property type="match status" value="1"/>
</dbReference>
<evidence type="ECO:0000313" key="3">
    <source>
        <dbReference type="EMBL" id="GAH04582.1"/>
    </source>
</evidence>
<gene>
    <name evidence="3" type="ORF">S01H4_40215</name>
</gene>
<dbReference type="InterPro" id="IPR023696">
    <property type="entry name" value="Ureohydrolase_dom_sf"/>
</dbReference>
<dbReference type="PANTHER" id="PTHR11358:SF26">
    <property type="entry name" value="GUANIDINO ACID HYDROLASE, MITOCHONDRIAL"/>
    <property type="match status" value="1"/>
</dbReference>
<feature type="non-terminal residue" evidence="3">
    <location>
        <position position="124"/>
    </location>
</feature>
<dbReference type="SUPFAM" id="SSF52768">
    <property type="entry name" value="Arginase/deacetylase"/>
    <property type="match status" value="1"/>
</dbReference>
<proteinExistence type="predicted"/>
<evidence type="ECO:0008006" key="4">
    <source>
        <dbReference type="Google" id="ProtNLM"/>
    </source>
</evidence>